<dbReference type="CDD" id="cd00082">
    <property type="entry name" value="HisKA"/>
    <property type="match status" value="1"/>
</dbReference>
<keyword evidence="4" id="KW-0808">Transferase</keyword>
<keyword evidence="8" id="KW-0472">Membrane</keyword>
<dbReference type="CDD" id="cd16922">
    <property type="entry name" value="HATPase_EvgS-ArcB-TorS-like"/>
    <property type="match status" value="1"/>
</dbReference>
<keyword evidence="5" id="KW-0418">Kinase</keyword>
<dbReference type="PANTHER" id="PTHR43047:SF72">
    <property type="entry name" value="OSMOSENSING HISTIDINE PROTEIN KINASE SLN1"/>
    <property type="match status" value="1"/>
</dbReference>
<dbReference type="PROSITE" id="PS50110">
    <property type="entry name" value="RESPONSE_REGULATORY"/>
    <property type="match status" value="1"/>
</dbReference>
<feature type="transmembrane region" description="Helical" evidence="8">
    <location>
        <begin position="184"/>
        <end position="203"/>
    </location>
</feature>
<dbReference type="InterPro" id="IPR013656">
    <property type="entry name" value="PAS_4"/>
</dbReference>
<dbReference type="Gene3D" id="3.40.50.2300">
    <property type="match status" value="1"/>
</dbReference>
<feature type="transmembrane region" description="Helical" evidence="8">
    <location>
        <begin position="252"/>
        <end position="273"/>
    </location>
</feature>
<evidence type="ECO:0000313" key="13">
    <source>
        <dbReference type="Proteomes" id="UP001525890"/>
    </source>
</evidence>
<evidence type="ECO:0000259" key="10">
    <source>
        <dbReference type="PROSITE" id="PS50110"/>
    </source>
</evidence>
<feature type="transmembrane region" description="Helical" evidence="8">
    <location>
        <begin position="7"/>
        <end position="24"/>
    </location>
</feature>
<dbReference type="SMART" id="SM00387">
    <property type="entry name" value="HATPase_c"/>
    <property type="match status" value="1"/>
</dbReference>
<feature type="transmembrane region" description="Helical" evidence="8">
    <location>
        <begin position="150"/>
        <end position="172"/>
    </location>
</feature>
<keyword evidence="8" id="KW-0812">Transmembrane</keyword>
<dbReference type="Pfam" id="PF13188">
    <property type="entry name" value="PAS_8"/>
    <property type="match status" value="1"/>
</dbReference>
<dbReference type="RefSeq" id="WP_368005691.1">
    <property type="nucleotide sequence ID" value="NZ_JAMXFF010000007.1"/>
</dbReference>
<feature type="domain" description="PAS" evidence="11">
    <location>
        <begin position="286"/>
        <end position="353"/>
    </location>
</feature>
<feature type="modified residue" description="4-aspartylphosphate" evidence="7">
    <location>
        <position position="1144"/>
    </location>
</feature>
<comment type="caution">
    <text evidence="12">The sequence shown here is derived from an EMBL/GenBank/DDBJ whole genome shotgun (WGS) entry which is preliminary data.</text>
</comment>
<dbReference type="SUPFAM" id="SSF55874">
    <property type="entry name" value="ATPase domain of HSP90 chaperone/DNA topoisomerase II/histidine kinase"/>
    <property type="match status" value="1"/>
</dbReference>
<dbReference type="SUPFAM" id="SSF55785">
    <property type="entry name" value="PYP-like sensor domain (PAS domain)"/>
    <property type="match status" value="4"/>
</dbReference>
<dbReference type="Gene3D" id="3.30.565.10">
    <property type="entry name" value="Histidine kinase-like ATPase, C-terminal domain"/>
    <property type="match status" value="1"/>
</dbReference>
<organism evidence="12 13">
    <name type="scientific">Laspinema palackyanum D2a</name>
    <dbReference type="NCBI Taxonomy" id="2953684"/>
    <lineage>
        <taxon>Bacteria</taxon>
        <taxon>Bacillati</taxon>
        <taxon>Cyanobacteriota</taxon>
        <taxon>Cyanophyceae</taxon>
        <taxon>Oscillatoriophycideae</taxon>
        <taxon>Oscillatoriales</taxon>
        <taxon>Laspinemataceae</taxon>
        <taxon>Laspinema</taxon>
        <taxon>Laspinema palackyanum</taxon>
    </lineage>
</organism>
<feature type="domain" description="PAS" evidence="11">
    <location>
        <begin position="701"/>
        <end position="771"/>
    </location>
</feature>
<dbReference type="InterPro" id="IPR004358">
    <property type="entry name" value="Sig_transdc_His_kin-like_C"/>
</dbReference>
<dbReference type="Gene3D" id="3.30.450.20">
    <property type="entry name" value="PAS domain"/>
    <property type="match status" value="4"/>
</dbReference>
<evidence type="ECO:0000256" key="8">
    <source>
        <dbReference type="SAM" id="Phobius"/>
    </source>
</evidence>
<keyword evidence="13" id="KW-1185">Reference proteome</keyword>
<feature type="domain" description="Histidine kinase" evidence="9">
    <location>
        <begin position="843"/>
        <end position="1069"/>
    </location>
</feature>
<keyword evidence="8" id="KW-1133">Transmembrane helix</keyword>
<evidence type="ECO:0000256" key="6">
    <source>
        <dbReference type="ARBA" id="ARBA00023012"/>
    </source>
</evidence>
<reference evidence="12 13" key="1">
    <citation type="journal article" date="2022" name="Front. Microbiol.">
        <title>High genomic differentiation and limited gene flow indicate recent cryptic speciation within the genus Laspinema (cyanobacteria).</title>
        <authorList>
            <person name="Stanojkovic A."/>
            <person name="Skoupy S."/>
            <person name="Skaloud P."/>
            <person name="Dvorak P."/>
        </authorList>
    </citation>
    <scope>NUCLEOTIDE SEQUENCE [LARGE SCALE GENOMIC DNA]</scope>
    <source>
        <strain evidence="12 13">D2a</strain>
    </source>
</reference>
<dbReference type="Pfam" id="PF08448">
    <property type="entry name" value="PAS_4"/>
    <property type="match status" value="3"/>
</dbReference>
<comment type="catalytic activity">
    <reaction evidence="1">
        <text>ATP + protein L-histidine = ADP + protein N-phospho-L-histidine.</text>
        <dbReference type="EC" id="2.7.13.3"/>
    </reaction>
</comment>
<dbReference type="Pfam" id="PF00072">
    <property type="entry name" value="Response_reg"/>
    <property type="match status" value="1"/>
</dbReference>
<dbReference type="PANTHER" id="PTHR43047">
    <property type="entry name" value="TWO-COMPONENT HISTIDINE PROTEIN KINASE"/>
    <property type="match status" value="1"/>
</dbReference>
<dbReference type="InterPro" id="IPR003661">
    <property type="entry name" value="HisK_dim/P_dom"/>
</dbReference>
<dbReference type="NCBIfam" id="TIGR00229">
    <property type="entry name" value="sensory_box"/>
    <property type="match status" value="4"/>
</dbReference>
<dbReference type="InterPro" id="IPR036890">
    <property type="entry name" value="HATPase_C_sf"/>
</dbReference>
<gene>
    <name evidence="12" type="ORF">NG799_06815</name>
</gene>
<evidence type="ECO:0000313" key="12">
    <source>
        <dbReference type="EMBL" id="MCT7966043.1"/>
    </source>
</evidence>
<dbReference type="Pfam" id="PF00512">
    <property type="entry name" value="HisKA"/>
    <property type="match status" value="1"/>
</dbReference>
<dbReference type="SMART" id="SM00091">
    <property type="entry name" value="PAS"/>
    <property type="match status" value="4"/>
</dbReference>
<accession>A0ABT2MMT7</accession>
<sequence>MTYRISQVATAFVILMGAIHLLGWHFHPEWFINGLVENPHQMKPNTALCFVFSGTALGLLQRPRLPRWWQFGVRGLAGVVMAIAVLTLVQYIFPWNFGIDELLLPHPIASSITPYPNRMGESVALNFLFIATSLLLLAQQSPRHDQLAQILSLVVASIALVPLVGHLFGSALLYELFVSTTSTALNSAVTFLFLSVGILFTRPEQGLMRTIYSPLVGGMMAQRLLPWAVALPLALSWLIFQGYQKEWYDPQTAYACLILSEIFLYSIGIYLLAQVINRIEGDRQESQRWFQSAIMNSPVPIMLHGEDGEVLQLNTAWSRMSGYQLADIPTLHHWTEKAYPETTKTLRKPLQNIDTLAPGQVQEKEQPIRTKTGENRVWYCYAVTLGKTGDGRRITLNTAVDITDRKQAEQVLREFNQTLENRIADRTVELEQELHQRQQIEGNLRESQALLKSLIEGTPDIITALDTDFTCLVANETAKSEFRKLFGCRLEVGDNLIESLSHFPSEQATIRNLWNRAFRGENFSITLEFGALTPERRYYELNYSSMRDSQGKIWGASLICRDVNERIKADQALRASEARFQAFMNYSPALTWITDRDGKIVYCNHNLASLFGQSVDELRDKTPFDLHPGDLAEQHIANTRLVADGGEVVEAIESAFRPDGSLREFLVYKFPIEIDGREHLVGGVGLDITKQIHAEKALRESEAKLKAILDNAPAGIYLQDLEGKFLLVNQYFLDLLQVSEQQCLGKTFAEFFPGEFAEQVEANERNLVEKGGPYYFEEDIPLPDGIHPFYTVKLILQDLSSQPYALCGISTDISDRKRAETALWEAKEVAEAANMTKSAFLANMSHELRTPLNAILGFTQILAKDSSLSRQQQEQITIINSSGEHLLNLINDVLEISKIEAGRSALHLSTFDFYALLAALESMFQLKAASKGLQIIFAPDRVPQYITTDESKLRQVLTNLVGNAIKFTREGGVSLRVKATALEAANLEPASRFCFYFEIEDTGMGIAEEELPGLFTPFHQTTSGQTASEGTGLGLSISRKFVQMMGGDIEVSSRLNVGTLVKFTIQVSVAQASDLKTASQVQRIIGLEPDQPPYRILVADDRPESRRLIRCYLEPLGFEVREAENGQQALEIWENWEPHLIVMDMQMPVMNGYEATRQIRSHVKGQATVVIALTASVFEENRNLILSAGCNKFLRKPCRQEVLLETLAQHLGVRYRYEDPESGIKGNGDSTDGAFMLDSGTLQGMPVPWMRRLHNAALAADSEAIEELIQEIAEGSAAIAHGLQDWTDNFRFDKISGLTQEVLDGYQ</sequence>
<name>A0ABT2MMT7_9CYAN</name>
<feature type="transmembrane region" description="Helical" evidence="8">
    <location>
        <begin position="44"/>
        <end position="60"/>
    </location>
</feature>
<dbReference type="PRINTS" id="PR00344">
    <property type="entry name" value="BCTRLSENSOR"/>
</dbReference>
<dbReference type="Pfam" id="PF02518">
    <property type="entry name" value="HATPase_c"/>
    <property type="match status" value="1"/>
</dbReference>
<evidence type="ECO:0000259" key="11">
    <source>
        <dbReference type="PROSITE" id="PS50112"/>
    </source>
</evidence>
<feature type="transmembrane region" description="Helical" evidence="8">
    <location>
        <begin position="72"/>
        <end position="93"/>
    </location>
</feature>
<dbReference type="InterPro" id="IPR036097">
    <property type="entry name" value="HisK_dim/P_sf"/>
</dbReference>
<feature type="transmembrane region" description="Helical" evidence="8">
    <location>
        <begin position="224"/>
        <end position="240"/>
    </location>
</feature>
<dbReference type="SMART" id="SM00448">
    <property type="entry name" value="REC"/>
    <property type="match status" value="1"/>
</dbReference>
<keyword evidence="3 7" id="KW-0597">Phosphoprotein</keyword>
<keyword evidence="6" id="KW-0902">Two-component regulatory system</keyword>
<evidence type="ECO:0000256" key="2">
    <source>
        <dbReference type="ARBA" id="ARBA00012438"/>
    </source>
</evidence>
<feature type="domain" description="PAS" evidence="11">
    <location>
        <begin position="576"/>
        <end position="622"/>
    </location>
</feature>
<dbReference type="CDD" id="cd00130">
    <property type="entry name" value="PAS"/>
    <property type="match status" value="3"/>
</dbReference>
<feature type="domain" description="Response regulatory" evidence="10">
    <location>
        <begin position="1095"/>
        <end position="1211"/>
    </location>
</feature>
<dbReference type="InterPro" id="IPR035965">
    <property type="entry name" value="PAS-like_dom_sf"/>
</dbReference>
<evidence type="ECO:0000256" key="7">
    <source>
        <dbReference type="PROSITE-ProRule" id="PRU00169"/>
    </source>
</evidence>
<dbReference type="InterPro" id="IPR011006">
    <property type="entry name" value="CheY-like_superfamily"/>
</dbReference>
<evidence type="ECO:0000256" key="1">
    <source>
        <dbReference type="ARBA" id="ARBA00000085"/>
    </source>
</evidence>
<dbReference type="Gene3D" id="1.10.287.130">
    <property type="match status" value="1"/>
</dbReference>
<dbReference type="EC" id="2.7.13.3" evidence="2"/>
<dbReference type="CDD" id="cd17546">
    <property type="entry name" value="REC_hyHK_CKI1_RcsC-like"/>
    <property type="match status" value="1"/>
</dbReference>
<dbReference type="SUPFAM" id="SSF52172">
    <property type="entry name" value="CheY-like"/>
    <property type="match status" value="1"/>
</dbReference>
<dbReference type="InterPro" id="IPR003594">
    <property type="entry name" value="HATPase_dom"/>
</dbReference>
<dbReference type="SMART" id="SM00388">
    <property type="entry name" value="HisKA"/>
    <property type="match status" value="1"/>
</dbReference>
<dbReference type="InterPro" id="IPR000014">
    <property type="entry name" value="PAS"/>
</dbReference>
<dbReference type="SUPFAM" id="SSF47384">
    <property type="entry name" value="Homodimeric domain of signal transducing histidine kinase"/>
    <property type="match status" value="1"/>
</dbReference>
<dbReference type="Proteomes" id="UP001525890">
    <property type="component" value="Unassembled WGS sequence"/>
</dbReference>
<evidence type="ECO:0000256" key="3">
    <source>
        <dbReference type="ARBA" id="ARBA00022553"/>
    </source>
</evidence>
<proteinExistence type="predicted"/>
<dbReference type="EMBL" id="JAMXFF010000007">
    <property type="protein sequence ID" value="MCT7966043.1"/>
    <property type="molecule type" value="Genomic_DNA"/>
</dbReference>
<dbReference type="InterPro" id="IPR005467">
    <property type="entry name" value="His_kinase_dom"/>
</dbReference>
<protein>
    <recommendedName>
        <fullName evidence="2">histidine kinase</fullName>
        <ecNumber evidence="2">2.7.13.3</ecNumber>
    </recommendedName>
</protein>
<evidence type="ECO:0000256" key="5">
    <source>
        <dbReference type="ARBA" id="ARBA00022777"/>
    </source>
</evidence>
<dbReference type="InterPro" id="IPR001789">
    <property type="entry name" value="Sig_transdc_resp-reg_receiver"/>
</dbReference>
<evidence type="ECO:0000256" key="4">
    <source>
        <dbReference type="ARBA" id="ARBA00022679"/>
    </source>
</evidence>
<dbReference type="PROSITE" id="PS50112">
    <property type="entry name" value="PAS"/>
    <property type="match status" value="3"/>
</dbReference>
<dbReference type="PROSITE" id="PS50109">
    <property type="entry name" value="HIS_KIN"/>
    <property type="match status" value="1"/>
</dbReference>
<evidence type="ECO:0000259" key="9">
    <source>
        <dbReference type="PROSITE" id="PS50109"/>
    </source>
</evidence>